<dbReference type="AlphaFoldDB" id="A0A5P2G6I7"/>
<evidence type="ECO:0000313" key="2">
    <source>
        <dbReference type="Proteomes" id="UP000292424"/>
    </source>
</evidence>
<dbReference type="KEGG" id="arac:E0W69_000020"/>
<evidence type="ECO:0000313" key="1">
    <source>
        <dbReference type="EMBL" id="QES87121.1"/>
    </source>
</evidence>
<keyword evidence="2" id="KW-1185">Reference proteome</keyword>
<name>A0A5P2G6I7_9BACT</name>
<evidence type="ECO:0008006" key="3">
    <source>
        <dbReference type="Google" id="ProtNLM"/>
    </source>
</evidence>
<reference evidence="1 2" key="1">
    <citation type="submission" date="2019-09" db="EMBL/GenBank/DDBJ databases">
        <title>Complete genome sequence of Arachidicoccus sp. B3-10 isolated from apple orchard soil.</title>
        <authorList>
            <person name="Kim H.S."/>
            <person name="Han K.-I."/>
            <person name="Suh M.K."/>
            <person name="Lee K.C."/>
            <person name="Eom M.K."/>
            <person name="Kim J.-S."/>
            <person name="Kang S.W."/>
            <person name="Sin Y."/>
            <person name="Lee J.-S."/>
        </authorList>
    </citation>
    <scope>NUCLEOTIDE SEQUENCE [LARGE SCALE GENOMIC DNA]</scope>
    <source>
        <strain evidence="1 2">B3-10</strain>
    </source>
</reference>
<organism evidence="1 2">
    <name type="scientific">Rhizosphaericola mali</name>
    <dbReference type="NCBI Taxonomy" id="2545455"/>
    <lineage>
        <taxon>Bacteria</taxon>
        <taxon>Pseudomonadati</taxon>
        <taxon>Bacteroidota</taxon>
        <taxon>Chitinophagia</taxon>
        <taxon>Chitinophagales</taxon>
        <taxon>Chitinophagaceae</taxon>
        <taxon>Rhizosphaericola</taxon>
    </lineage>
</organism>
<proteinExistence type="predicted"/>
<dbReference type="EMBL" id="CP044016">
    <property type="protein sequence ID" value="QES87121.1"/>
    <property type="molecule type" value="Genomic_DNA"/>
</dbReference>
<dbReference type="Proteomes" id="UP000292424">
    <property type="component" value="Chromosome"/>
</dbReference>
<sequence length="288" mass="32199">MKKKIIFILWFVFAVLLIGFLFVGRSARQNAAGEEVKINIEGNNSLIFLDEKNIARILKQYGIVKGVETKKIDLAHVEHMLEKNPWIRHAKIYFDNDNNPCVSIEESEPIARVFALDGNSFYIDSACRKLPLRENVVTRVPVVTSFTSSNSKLSVPDSLLLRSVRNVSNFIVKDTFWNAFVGQVNITPDKNFEVVPIVGDAIVKIGNSDSLVAKFNRLYSFYKGSLLKTGFGKYETIDVRYNNQVVATLKGGAKAQAKDTTTLKAIAAIRGLPQNTVAEESNKTIKRP</sequence>
<dbReference type="OrthoDB" id="1466667at2"/>
<accession>A0A5P2G6I7</accession>
<gene>
    <name evidence="1" type="ORF">E0W69_000020</name>
</gene>
<dbReference type="RefSeq" id="WP_131327986.1">
    <property type="nucleotide sequence ID" value="NZ_CP044016.1"/>
</dbReference>
<protein>
    <recommendedName>
        <fullName evidence="3">Cell division protein FtsQ</fullName>
    </recommendedName>
</protein>